<protein>
    <submittedName>
        <fullName evidence="15">Carbohydrate deacetylase</fullName>
    </submittedName>
</protein>
<keyword evidence="5" id="KW-0479">Metal-binding</keyword>
<sequence>MLVKLALAVLATLSAAAPCPEGVQVVENCKQSGTVAWTFDDGPYMWESDIMNKFESKGSKATFFLNGNNYGCIYDRADQVKEMFNRGHTLGSHTWSHAHLKGKSYDYISKELEKVETAFIKILGVKPLYFRPPYGEYDDTVLKVLSDRGYKKLFMWTHDTEDANGKGADFGRNVIGKVRDQSPKPALILSHSTQDVTHSQVVPWGLDQLTGRGYRVVAVDTCMGDEGEWPYQWVGNPGQRDGSWKC</sequence>
<dbReference type="GO" id="GO:0016810">
    <property type="term" value="F:hydrolase activity, acting on carbon-nitrogen (but not peptide) bonds"/>
    <property type="evidence" value="ECO:0007669"/>
    <property type="project" value="InterPro"/>
</dbReference>
<evidence type="ECO:0000256" key="7">
    <source>
        <dbReference type="ARBA" id="ARBA00022801"/>
    </source>
</evidence>
<dbReference type="EMBL" id="ALBS01000073">
    <property type="protein sequence ID" value="EJT51164.1"/>
    <property type="molecule type" value="Genomic_DNA"/>
</dbReference>
<dbReference type="SUPFAM" id="SSF88713">
    <property type="entry name" value="Glycoside hydrolase/deacetylase"/>
    <property type="match status" value="1"/>
</dbReference>
<dbReference type="AlphaFoldDB" id="J6F2G8"/>
<dbReference type="HOGENOM" id="CLU_021264_11_2_1"/>
<dbReference type="GO" id="GO:0005886">
    <property type="term" value="C:plasma membrane"/>
    <property type="evidence" value="ECO:0007669"/>
    <property type="project" value="UniProtKB-SubCell"/>
</dbReference>
<organism evidence="15 16">
    <name type="scientific">Trichosporon asahii var. asahii (strain ATCC 90039 / CBS 2479 / JCM 2466 / KCTC 7840 / NBRC 103889/ NCYC 2677 / UAMH 7654)</name>
    <name type="common">Yeast</name>
    <dbReference type="NCBI Taxonomy" id="1186058"/>
    <lineage>
        <taxon>Eukaryota</taxon>
        <taxon>Fungi</taxon>
        <taxon>Dikarya</taxon>
        <taxon>Basidiomycota</taxon>
        <taxon>Agaricomycotina</taxon>
        <taxon>Tremellomycetes</taxon>
        <taxon>Trichosporonales</taxon>
        <taxon>Trichosporonaceae</taxon>
        <taxon>Trichosporon</taxon>
    </lineage>
</organism>
<dbReference type="VEuPathDB" id="FungiDB:A1Q1_07628"/>
<evidence type="ECO:0000256" key="5">
    <source>
        <dbReference type="ARBA" id="ARBA00022723"/>
    </source>
</evidence>
<dbReference type="CDD" id="cd10951">
    <property type="entry name" value="CE4_ClCDA_like"/>
    <property type="match status" value="1"/>
</dbReference>
<dbReference type="GeneID" id="25991140"/>
<evidence type="ECO:0000256" key="6">
    <source>
        <dbReference type="ARBA" id="ARBA00022729"/>
    </source>
</evidence>
<accession>J6F2G8</accession>
<dbReference type="OrthoDB" id="2125469at2759"/>
<evidence type="ECO:0000256" key="13">
    <source>
        <dbReference type="SAM" id="SignalP"/>
    </source>
</evidence>
<dbReference type="GO" id="GO:0046872">
    <property type="term" value="F:metal ion binding"/>
    <property type="evidence" value="ECO:0007669"/>
    <property type="project" value="UniProtKB-KW"/>
</dbReference>
<dbReference type="Pfam" id="PF01522">
    <property type="entry name" value="Polysacc_deac_1"/>
    <property type="match status" value="1"/>
</dbReference>
<dbReference type="PROSITE" id="PS51677">
    <property type="entry name" value="NODB"/>
    <property type="match status" value="1"/>
</dbReference>
<evidence type="ECO:0000313" key="16">
    <source>
        <dbReference type="Proteomes" id="UP000002748"/>
    </source>
</evidence>
<proteinExistence type="predicted"/>
<feature type="domain" description="NodB homology" evidence="14">
    <location>
        <begin position="33"/>
        <end position="217"/>
    </location>
</feature>
<evidence type="ECO:0000256" key="8">
    <source>
        <dbReference type="ARBA" id="ARBA00023136"/>
    </source>
</evidence>
<evidence type="ECO:0000256" key="4">
    <source>
        <dbReference type="ARBA" id="ARBA00022622"/>
    </source>
</evidence>
<evidence type="ECO:0000256" key="1">
    <source>
        <dbReference type="ARBA" id="ARBA00001941"/>
    </source>
</evidence>
<keyword evidence="11" id="KW-0449">Lipoprotein</keyword>
<dbReference type="InterPro" id="IPR002509">
    <property type="entry name" value="NODB_dom"/>
</dbReference>
<dbReference type="RefSeq" id="XP_014182115.1">
    <property type="nucleotide sequence ID" value="XM_014326640.1"/>
</dbReference>
<dbReference type="Gene3D" id="3.20.20.370">
    <property type="entry name" value="Glycoside hydrolase/deacetylase"/>
    <property type="match status" value="1"/>
</dbReference>
<dbReference type="PANTHER" id="PTHR46471:SF2">
    <property type="entry name" value="CHITIN DEACETYLASE-RELATED"/>
    <property type="match status" value="1"/>
</dbReference>
<dbReference type="KEGG" id="tasa:A1Q1_07628"/>
<keyword evidence="10" id="KW-0119">Carbohydrate metabolism</keyword>
<keyword evidence="3" id="KW-1003">Cell membrane</keyword>
<feature type="chain" id="PRO_5003788057" evidence="13">
    <location>
        <begin position="17"/>
        <end position="246"/>
    </location>
</feature>
<evidence type="ECO:0000313" key="15">
    <source>
        <dbReference type="EMBL" id="EJT51164.1"/>
    </source>
</evidence>
<reference evidence="15 16" key="1">
    <citation type="journal article" date="2012" name="Eukaryot. Cell">
        <title>Draft genome sequence of CBS 2479, the standard type strain of Trichosporon asahii.</title>
        <authorList>
            <person name="Yang R.Y."/>
            <person name="Li H.T."/>
            <person name="Zhu H."/>
            <person name="Zhou G.P."/>
            <person name="Wang M."/>
            <person name="Wang L."/>
        </authorList>
    </citation>
    <scope>NUCLEOTIDE SEQUENCE [LARGE SCALE GENOMIC DNA]</scope>
    <source>
        <strain evidence="16">ATCC 90039 / CBS 2479 / JCM 2466 / KCTC 7840 / NCYC 2677 / UAMH 7654</strain>
    </source>
</reference>
<comment type="caution">
    <text evidence="15">The sequence shown here is derived from an EMBL/GenBank/DDBJ whole genome shotgun (WGS) entry which is preliminary data.</text>
</comment>
<comment type="cofactor">
    <cofactor evidence="1">
        <name>Co(2+)</name>
        <dbReference type="ChEBI" id="CHEBI:48828"/>
    </cofactor>
</comment>
<keyword evidence="6 13" id="KW-0732">Signal</keyword>
<keyword evidence="7" id="KW-0378">Hydrolase</keyword>
<name>J6F2G8_TRIAS</name>
<keyword evidence="12" id="KW-0961">Cell wall biogenesis/degradation</keyword>
<keyword evidence="9" id="KW-0325">Glycoprotein</keyword>
<keyword evidence="8" id="KW-0472">Membrane</keyword>
<feature type="signal peptide" evidence="13">
    <location>
        <begin position="1"/>
        <end position="16"/>
    </location>
</feature>
<evidence type="ECO:0000256" key="11">
    <source>
        <dbReference type="ARBA" id="ARBA00023288"/>
    </source>
</evidence>
<evidence type="ECO:0000256" key="9">
    <source>
        <dbReference type="ARBA" id="ARBA00023180"/>
    </source>
</evidence>
<evidence type="ECO:0000256" key="2">
    <source>
        <dbReference type="ARBA" id="ARBA00004609"/>
    </source>
</evidence>
<dbReference type="GO" id="GO:0005975">
    <property type="term" value="P:carbohydrate metabolic process"/>
    <property type="evidence" value="ECO:0007669"/>
    <property type="project" value="InterPro"/>
</dbReference>
<evidence type="ECO:0000256" key="3">
    <source>
        <dbReference type="ARBA" id="ARBA00022475"/>
    </source>
</evidence>
<evidence type="ECO:0000256" key="12">
    <source>
        <dbReference type="ARBA" id="ARBA00023316"/>
    </source>
</evidence>
<keyword evidence="4" id="KW-0336">GPI-anchor</keyword>
<dbReference type="Proteomes" id="UP000002748">
    <property type="component" value="Unassembled WGS sequence"/>
</dbReference>
<dbReference type="InterPro" id="IPR011330">
    <property type="entry name" value="Glyco_hydro/deAcase_b/a-brl"/>
</dbReference>
<dbReference type="GO" id="GO:0098552">
    <property type="term" value="C:side of membrane"/>
    <property type="evidence" value="ECO:0007669"/>
    <property type="project" value="UniProtKB-KW"/>
</dbReference>
<comment type="subcellular location">
    <subcellularLocation>
        <location evidence="2">Cell membrane</location>
        <topology evidence="2">Lipid-anchor</topology>
        <topology evidence="2">GPI-anchor</topology>
    </subcellularLocation>
</comment>
<dbReference type="PANTHER" id="PTHR46471">
    <property type="entry name" value="CHITIN DEACETYLASE"/>
    <property type="match status" value="1"/>
</dbReference>
<dbReference type="GO" id="GO:0071555">
    <property type="term" value="P:cell wall organization"/>
    <property type="evidence" value="ECO:0007669"/>
    <property type="project" value="UniProtKB-KW"/>
</dbReference>
<evidence type="ECO:0000256" key="10">
    <source>
        <dbReference type="ARBA" id="ARBA00023277"/>
    </source>
</evidence>
<gene>
    <name evidence="15" type="ORF">A1Q1_07628</name>
</gene>
<evidence type="ECO:0000259" key="14">
    <source>
        <dbReference type="PROSITE" id="PS51677"/>
    </source>
</evidence>